<evidence type="ECO:0000259" key="5">
    <source>
        <dbReference type="Pfam" id="PF02631"/>
    </source>
</evidence>
<keyword evidence="7" id="KW-1185">Reference proteome</keyword>
<evidence type="ECO:0000256" key="4">
    <source>
        <dbReference type="ARBA" id="ARBA00022490"/>
    </source>
</evidence>
<dbReference type="OrthoDB" id="5507982at2"/>
<dbReference type="RefSeq" id="WP_147850108.1">
    <property type="nucleotide sequence ID" value="NZ_VDUZ01000036.1"/>
</dbReference>
<feature type="domain" description="RecX second three-helical" evidence="5">
    <location>
        <begin position="85"/>
        <end position="125"/>
    </location>
</feature>
<protein>
    <recommendedName>
        <fullName evidence="3">Regulatory protein RecX</fullName>
    </recommendedName>
</protein>
<evidence type="ECO:0000313" key="6">
    <source>
        <dbReference type="EMBL" id="TXL72080.1"/>
    </source>
</evidence>
<keyword evidence="4" id="KW-0963">Cytoplasm</keyword>
<evidence type="ECO:0000256" key="2">
    <source>
        <dbReference type="ARBA" id="ARBA00009695"/>
    </source>
</evidence>
<organism evidence="6 7">
    <name type="scientific">Vineibacter terrae</name>
    <dbReference type="NCBI Taxonomy" id="2586908"/>
    <lineage>
        <taxon>Bacteria</taxon>
        <taxon>Pseudomonadati</taxon>
        <taxon>Pseudomonadota</taxon>
        <taxon>Alphaproteobacteria</taxon>
        <taxon>Hyphomicrobiales</taxon>
        <taxon>Vineibacter</taxon>
    </lineage>
</organism>
<evidence type="ECO:0000256" key="1">
    <source>
        <dbReference type="ARBA" id="ARBA00004496"/>
    </source>
</evidence>
<dbReference type="Gene3D" id="1.10.10.10">
    <property type="entry name" value="Winged helix-like DNA-binding domain superfamily/Winged helix DNA-binding domain"/>
    <property type="match status" value="1"/>
</dbReference>
<dbReference type="AlphaFoldDB" id="A0A5C8PFG1"/>
<comment type="similarity">
    <text evidence="2">Belongs to the RecX family.</text>
</comment>
<accession>A0A5C8PFG1</accession>
<evidence type="ECO:0000313" key="7">
    <source>
        <dbReference type="Proteomes" id="UP000321638"/>
    </source>
</evidence>
<dbReference type="GO" id="GO:0005737">
    <property type="term" value="C:cytoplasm"/>
    <property type="evidence" value="ECO:0007669"/>
    <property type="project" value="UniProtKB-SubCell"/>
</dbReference>
<comment type="caution">
    <text evidence="6">The sequence shown here is derived from an EMBL/GenBank/DDBJ whole genome shotgun (WGS) entry which is preliminary data.</text>
</comment>
<dbReference type="Proteomes" id="UP000321638">
    <property type="component" value="Unassembled WGS sequence"/>
</dbReference>
<dbReference type="EMBL" id="VDUZ01000036">
    <property type="protein sequence ID" value="TXL72080.1"/>
    <property type="molecule type" value="Genomic_DNA"/>
</dbReference>
<comment type="subcellular location">
    <subcellularLocation>
        <location evidence="1">Cytoplasm</location>
    </subcellularLocation>
</comment>
<gene>
    <name evidence="6" type="ORF">FHP25_27020</name>
</gene>
<proteinExistence type="inferred from homology"/>
<sequence>MTAPEQSHGTRSRPPRRNVAALTQKRLETAAAAYVARFDASSSQLRAVLMRRVRTAQRAAVPIVAAAEAVIDGIIARYTKAGVLDDTRYAERKAGSLHRRGVSSRHIREKLKRAGIDRDGVDQALETTREELAADGHELDLRAALAFARRRRLGPFRTTGDRDERRSRDLAALGRAGFALDIARQVIDADDPDALLADGPPP</sequence>
<name>A0A5C8PFG1_9HYPH</name>
<dbReference type="InterPro" id="IPR036388">
    <property type="entry name" value="WH-like_DNA-bd_sf"/>
</dbReference>
<dbReference type="InterPro" id="IPR053924">
    <property type="entry name" value="RecX_HTH_2nd"/>
</dbReference>
<reference evidence="6 7" key="1">
    <citation type="submission" date="2019-06" db="EMBL/GenBank/DDBJ databases">
        <title>New taxonomy in bacterial strain CC-CFT640, isolated from vineyard.</title>
        <authorList>
            <person name="Lin S.-Y."/>
            <person name="Tsai C.-F."/>
            <person name="Young C.-C."/>
        </authorList>
    </citation>
    <scope>NUCLEOTIDE SEQUENCE [LARGE SCALE GENOMIC DNA]</scope>
    <source>
        <strain evidence="6 7">CC-CFT640</strain>
    </source>
</reference>
<dbReference type="Pfam" id="PF02631">
    <property type="entry name" value="RecX_HTH2"/>
    <property type="match status" value="1"/>
</dbReference>
<evidence type="ECO:0000256" key="3">
    <source>
        <dbReference type="ARBA" id="ARBA00018111"/>
    </source>
</evidence>